<proteinExistence type="predicted"/>
<gene>
    <name evidence="1" type="ORF">A1356_23100</name>
</gene>
<dbReference type="EMBL" id="LUUL01000036">
    <property type="protein sequence ID" value="OAI29467.1"/>
    <property type="molecule type" value="Genomic_DNA"/>
</dbReference>
<comment type="caution">
    <text evidence="1">The sequence shown here is derived from an EMBL/GenBank/DDBJ whole genome shotgun (WGS) entry which is preliminary data.</text>
</comment>
<evidence type="ECO:0000313" key="1">
    <source>
        <dbReference type="EMBL" id="OAI29467.1"/>
    </source>
</evidence>
<keyword evidence="2" id="KW-1185">Reference proteome</keyword>
<reference evidence="1 2" key="1">
    <citation type="submission" date="2016-03" db="EMBL/GenBank/DDBJ databases">
        <authorList>
            <person name="Heylen K."/>
            <person name="De Vos P."/>
            <person name="Vekeman B."/>
        </authorList>
    </citation>
    <scope>NUCLEOTIDE SEQUENCE [LARGE SCALE GENOMIC DNA]</scope>
    <source>
        <strain evidence="1 2">R-49807</strain>
    </source>
</reference>
<evidence type="ECO:0000313" key="2">
    <source>
        <dbReference type="Proteomes" id="UP000077734"/>
    </source>
</evidence>
<dbReference type="AlphaFoldDB" id="A0AA91DGM8"/>
<accession>A0AA91DGM8</accession>
<organism evidence="1 2">
    <name type="scientific">Methylomonas koyamae</name>
    <dbReference type="NCBI Taxonomy" id="702114"/>
    <lineage>
        <taxon>Bacteria</taxon>
        <taxon>Pseudomonadati</taxon>
        <taxon>Pseudomonadota</taxon>
        <taxon>Gammaproteobacteria</taxon>
        <taxon>Methylococcales</taxon>
        <taxon>Methylococcaceae</taxon>
        <taxon>Methylomonas</taxon>
    </lineage>
</organism>
<name>A0AA91DGM8_9GAMM</name>
<sequence>MPNTLNNLIPGLYTAMDVVSREQTGLIAAVTLDASASRAALNQTVISPVAPDAVIGDITPGVDGSEGLQNVKRIELTITKSRSARITWNGEEELALSSAGTFPALFQNQIQQGFRGLCKEVENDLAMLYKTSSRAYGTAGTTPFAADMSDTANILKILNDNGAPTGDQQLVINTTAAAKLRSLGMVTKVNEAGDASLARQGILLDMHGFAMRESAAIRTKTKGDGAGYLVNKPTPGVLAIGETVIPVDTGTGAIEAGDIVTFNGDPNKYVVSSGLSGGAFTIAAPGLLKLTNDNVAVTVGNSYTANMAFARSAIVLAARTPAIPSLGDSAHDRTIITDPVSNLSFDIAVYRQYHQVTFEIGLAWGVTMAKSEHAALLLG</sequence>
<dbReference type="Proteomes" id="UP000077734">
    <property type="component" value="Unassembled WGS sequence"/>
</dbReference>
<protein>
    <submittedName>
        <fullName evidence="1">P22 coat-protein 5 family protein</fullName>
    </submittedName>
</protein>